<evidence type="ECO:0000256" key="5">
    <source>
        <dbReference type="RuleBase" id="RU362125"/>
    </source>
</evidence>
<dbReference type="InterPro" id="IPR009100">
    <property type="entry name" value="AcylCoA_DH/oxidase_NM_dom_sf"/>
</dbReference>
<dbReference type="RefSeq" id="WP_005270204.1">
    <property type="nucleotide sequence ID" value="NZ_ANPE02000170.1"/>
</dbReference>
<proteinExistence type="inferred from homology"/>
<dbReference type="Pfam" id="PF02770">
    <property type="entry name" value="Acyl-CoA_dh_M"/>
    <property type="match status" value="1"/>
</dbReference>
<dbReference type="SUPFAM" id="SSF47203">
    <property type="entry name" value="Acyl-CoA dehydrogenase C-terminal domain-like"/>
    <property type="match status" value="1"/>
</dbReference>
<feature type="domain" description="Acyl-CoA oxidase/dehydrogenase middle" evidence="7">
    <location>
        <begin position="144"/>
        <end position="235"/>
    </location>
</feature>
<dbReference type="InterPro" id="IPR036250">
    <property type="entry name" value="AcylCo_DH-like_C"/>
</dbReference>
<reference evidence="9 10" key="1">
    <citation type="journal article" date="2013" name="Genome Announc.">
        <title>Draft Genome Sequence of Arthrobacter crystallopoietes Strain BAB-32, Revealing Genes for Bioremediation.</title>
        <authorList>
            <person name="Joshi M.N."/>
            <person name="Pandit A.S."/>
            <person name="Sharma A."/>
            <person name="Pandya R.V."/>
            <person name="Desai S.M."/>
            <person name="Saxena A.K."/>
            <person name="Bagatharia S.B."/>
        </authorList>
    </citation>
    <scope>NUCLEOTIDE SEQUENCE [LARGE SCALE GENOMIC DNA]</scope>
    <source>
        <strain evidence="9 10">BAB-32</strain>
    </source>
</reference>
<evidence type="ECO:0000256" key="3">
    <source>
        <dbReference type="ARBA" id="ARBA00022630"/>
    </source>
</evidence>
<dbReference type="Gene3D" id="2.40.110.10">
    <property type="entry name" value="Butyryl-CoA Dehydrogenase, subunit A, domain 2"/>
    <property type="match status" value="1"/>
</dbReference>
<dbReference type="InterPro" id="IPR006091">
    <property type="entry name" value="Acyl-CoA_Oxase/DH_mid-dom"/>
</dbReference>
<dbReference type="OrthoDB" id="9770681at2"/>
<evidence type="ECO:0000313" key="9">
    <source>
        <dbReference type="EMBL" id="EMY33536.1"/>
    </source>
</evidence>
<evidence type="ECO:0000259" key="7">
    <source>
        <dbReference type="Pfam" id="PF02770"/>
    </source>
</evidence>
<comment type="similarity">
    <text evidence="2 5">Belongs to the acyl-CoA dehydrogenase family.</text>
</comment>
<sequence length="402" mass="43488">MSAVAEEKAGVAEQFYPSDQYGFATLLSEAELAVLGRLRAVLDGQVKPLLADYWEQGEFPYQIAQPLYDLHLMDPEELTAGGVVPSGLYGGFRNFELARTDASVATFYNAQSGLFRTTVNLGGSPEQAARLDPLIRSFEYKGVFALTEPDHGSDIAGGLATTARREGGSWIINGAKRWIGGAASADVLAVFARDEADRQVKCFLVPTGSPGLTITKIGRKTALRMMQNADIELAEVEVPESARLQNVNSFKDVAGLLRNMRSDVAWIATGLQAGAYEAAVRYVKEREQFGRPIASFQLIQEKLATMLGNVTASLGMVVRLTQQQEAGIYKDENSALAKMFTCVRMRETVALAREVVGGNGITLDTDVARFHADAEAVYSYEGTHEINALIAGRAITGTGAFR</sequence>
<evidence type="ECO:0000256" key="4">
    <source>
        <dbReference type="ARBA" id="ARBA00022827"/>
    </source>
</evidence>
<evidence type="ECO:0000259" key="8">
    <source>
        <dbReference type="Pfam" id="PF02771"/>
    </source>
</evidence>
<dbReference type="GO" id="GO:0050660">
    <property type="term" value="F:flavin adenine dinucleotide binding"/>
    <property type="evidence" value="ECO:0007669"/>
    <property type="project" value="InterPro"/>
</dbReference>
<dbReference type="PROSITE" id="PS00073">
    <property type="entry name" value="ACYL_COA_DH_2"/>
    <property type="match status" value="1"/>
</dbReference>
<dbReference type="EMBL" id="ANPE02000170">
    <property type="protein sequence ID" value="EMY33536.1"/>
    <property type="molecule type" value="Genomic_DNA"/>
</dbReference>
<name>N1USZ2_9MICC</name>
<dbReference type="InterPro" id="IPR045008">
    <property type="entry name" value="ACX4-like"/>
</dbReference>
<evidence type="ECO:0000256" key="1">
    <source>
        <dbReference type="ARBA" id="ARBA00001974"/>
    </source>
</evidence>
<dbReference type="AlphaFoldDB" id="N1USZ2"/>
<dbReference type="InterPro" id="IPR006089">
    <property type="entry name" value="Acyl-CoA_DH_CS"/>
</dbReference>
<dbReference type="PANTHER" id="PTHR43188">
    <property type="entry name" value="ACYL-COENZYME A OXIDASE"/>
    <property type="match status" value="1"/>
</dbReference>
<dbReference type="Pfam" id="PF02771">
    <property type="entry name" value="Acyl-CoA_dh_N"/>
    <property type="match status" value="1"/>
</dbReference>
<dbReference type="Pfam" id="PF00441">
    <property type="entry name" value="Acyl-CoA_dh_1"/>
    <property type="match status" value="1"/>
</dbReference>
<dbReference type="InterPro" id="IPR046373">
    <property type="entry name" value="Acyl-CoA_Oxase/DH_mid-dom_sf"/>
</dbReference>
<feature type="domain" description="Acyl-CoA dehydrogenase/oxidase C-terminal" evidence="6">
    <location>
        <begin position="255"/>
        <end position="395"/>
    </location>
</feature>
<dbReference type="PANTHER" id="PTHR43188:SF1">
    <property type="entry name" value="ACYL-COA DEHYDROGENASE"/>
    <property type="match status" value="1"/>
</dbReference>
<keyword evidence="10" id="KW-1185">Reference proteome</keyword>
<dbReference type="Gene3D" id="1.20.140.10">
    <property type="entry name" value="Butyryl-CoA Dehydrogenase, subunit A, domain 3"/>
    <property type="match status" value="1"/>
</dbReference>
<dbReference type="GO" id="GO:0003995">
    <property type="term" value="F:acyl-CoA dehydrogenase activity"/>
    <property type="evidence" value="ECO:0007669"/>
    <property type="project" value="InterPro"/>
</dbReference>
<dbReference type="GO" id="GO:0006635">
    <property type="term" value="P:fatty acid beta-oxidation"/>
    <property type="evidence" value="ECO:0007669"/>
    <property type="project" value="InterPro"/>
</dbReference>
<dbReference type="InterPro" id="IPR037069">
    <property type="entry name" value="AcylCoA_DH/ox_N_sf"/>
</dbReference>
<gene>
    <name evidence="9" type="ORF">D477_014321</name>
</gene>
<accession>N1USZ2</accession>
<keyword evidence="3 5" id="KW-0285">Flavoprotein</keyword>
<dbReference type="InterPro" id="IPR009075">
    <property type="entry name" value="AcylCo_DH/oxidase_C"/>
</dbReference>
<comment type="caution">
    <text evidence="9">The sequence shown here is derived from an EMBL/GenBank/DDBJ whole genome shotgun (WGS) entry which is preliminary data.</text>
</comment>
<comment type="cofactor">
    <cofactor evidence="1 5">
        <name>FAD</name>
        <dbReference type="ChEBI" id="CHEBI:57692"/>
    </cofactor>
</comment>
<organism evidence="9 10">
    <name type="scientific">Arthrobacter crystallopoietes BAB-32</name>
    <dbReference type="NCBI Taxonomy" id="1246476"/>
    <lineage>
        <taxon>Bacteria</taxon>
        <taxon>Bacillati</taxon>
        <taxon>Actinomycetota</taxon>
        <taxon>Actinomycetes</taxon>
        <taxon>Micrococcales</taxon>
        <taxon>Micrococcaceae</taxon>
        <taxon>Crystallibacter</taxon>
    </lineage>
</organism>
<keyword evidence="4 5" id="KW-0274">FAD</keyword>
<keyword evidence="5" id="KW-0560">Oxidoreductase</keyword>
<protein>
    <submittedName>
        <fullName evidence="9">Glutaryl-CoA dehydrogenase</fullName>
    </submittedName>
</protein>
<feature type="domain" description="Acyl-CoA dehydrogenase/oxidase N-terminal" evidence="8">
    <location>
        <begin position="29"/>
        <end position="131"/>
    </location>
</feature>
<evidence type="ECO:0000256" key="2">
    <source>
        <dbReference type="ARBA" id="ARBA00009347"/>
    </source>
</evidence>
<dbReference type="Gene3D" id="1.10.540.10">
    <property type="entry name" value="Acyl-CoA dehydrogenase/oxidase, N-terminal domain"/>
    <property type="match status" value="1"/>
</dbReference>
<dbReference type="Proteomes" id="UP000010729">
    <property type="component" value="Unassembled WGS sequence"/>
</dbReference>
<dbReference type="InterPro" id="IPR013786">
    <property type="entry name" value="AcylCoA_DH/ox_N"/>
</dbReference>
<dbReference type="SUPFAM" id="SSF56645">
    <property type="entry name" value="Acyl-CoA dehydrogenase NM domain-like"/>
    <property type="match status" value="1"/>
</dbReference>
<evidence type="ECO:0000259" key="6">
    <source>
        <dbReference type="Pfam" id="PF00441"/>
    </source>
</evidence>
<evidence type="ECO:0000313" key="10">
    <source>
        <dbReference type="Proteomes" id="UP000010729"/>
    </source>
</evidence>